<dbReference type="EMBL" id="CM047749">
    <property type="protein sequence ID" value="KAJ0010350.1"/>
    <property type="molecule type" value="Genomic_DNA"/>
</dbReference>
<proteinExistence type="predicted"/>
<evidence type="ECO:0000313" key="1">
    <source>
        <dbReference type="EMBL" id="KAJ0010350.1"/>
    </source>
</evidence>
<protein>
    <submittedName>
        <fullName evidence="1">Uncharacterized protein</fullName>
    </submittedName>
</protein>
<sequence>MIPPLSYNSTESHPHLTTTSLPTSPTDISNTYLTPLISPQPSFQASTRSLASSVPSANLESEGVHSSQR</sequence>
<gene>
    <name evidence="1" type="ORF">Pint_34259</name>
</gene>
<dbReference type="Proteomes" id="UP001163603">
    <property type="component" value="Chromosome 14"/>
</dbReference>
<organism evidence="1 2">
    <name type="scientific">Pistacia integerrima</name>
    <dbReference type="NCBI Taxonomy" id="434235"/>
    <lineage>
        <taxon>Eukaryota</taxon>
        <taxon>Viridiplantae</taxon>
        <taxon>Streptophyta</taxon>
        <taxon>Embryophyta</taxon>
        <taxon>Tracheophyta</taxon>
        <taxon>Spermatophyta</taxon>
        <taxon>Magnoliopsida</taxon>
        <taxon>eudicotyledons</taxon>
        <taxon>Gunneridae</taxon>
        <taxon>Pentapetalae</taxon>
        <taxon>rosids</taxon>
        <taxon>malvids</taxon>
        <taxon>Sapindales</taxon>
        <taxon>Anacardiaceae</taxon>
        <taxon>Pistacia</taxon>
    </lineage>
</organism>
<evidence type="ECO:0000313" key="2">
    <source>
        <dbReference type="Proteomes" id="UP001163603"/>
    </source>
</evidence>
<accession>A0ACC0X4C5</accession>
<reference evidence="2" key="1">
    <citation type="journal article" date="2023" name="G3 (Bethesda)">
        <title>Genome assembly and association tests identify interacting loci associated with vigor, precocity, and sex in interspecific pistachio rootstocks.</title>
        <authorList>
            <person name="Palmer W."/>
            <person name="Jacygrad E."/>
            <person name="Sagayaradj S."/>
            <person name="Cavanaugh K."/>
            <person name="Han R."/>
            <person name="Bertier L."/>
            <person name="Beede B."/>
            <person name="Kafkas S."/>
            <person name="Golino D."/>
            <person name="Preece J."/>
            <person name="Michelmore R."/>
        </authorList>
    </citation>
    <scope>NUCLEOTIDE SEQUENCE [LARGE SCALE GENOMIC DNA]</scope>
</reference>
<comment type="caution">
    <text evidence="1">The sequence shown here is derived from an EMBL/GenBank/DDBJ whole genome shotgun (WGS) entry which is preliminary data.</text>
</comment>
<keyword evidence="2" id="KW-1185">Reference proteome</keyword>
<name>A0ACC0X4C5_9ROSI</name>